<comment type="caution">
    <text evidence="2">The sequence shown here is derived from an EMBL/GenBank/DDBJ whole genome shotgun (WGS) entry which is preliminary data.</text>
</comment>
<keyword evidence="1" id="KW-0732">Signal</keyword>
<dbReference type="RefSeq" id="WP_168881025.1">
    <property type="nucleotide sequence ID" value="NZ_JABAIL010000001.1"/>
</dbReference>
<dbReference type="Gene3D" id="3.40.710.10">
    <property type="entry name" value="DD-peptidase/beta-lactamase superfamily"/>
    <property type="match status" value="1"/>
</dbReference>
<feature type="chain" id="PRO_5030636991" evidence="1">
    <location>
        <begin position="22"/>
        <end position="369"/>
    </location>
</feature>
<accession>A0A7X8SHN5</accession>
<protein>
    <submittedName>
        <fullName evidence="2">Uncharacterized protein</fullName>
    </submittedName>
</protein>
<proteinExistence type="predicted"/>
<dbReference type="EMBL" id="JABAIL010000001">
    <property type="protein sequence ID" value="NLR90322.1"/>
    <property type="molecule type" value="Genomic_DNA"/>
</dbReference>
<organism evidence="2 3">
    <name type="scientific">Flammeovirga agarivorans</name>
    <dbReference type="NCBI Taxonomy" id="2726742"/>
    <lineage>
        <taxon>Bacteria</taxon>
        <taxon>Pseudomonadati</taxon>
        <taxon>Bacteroidota</taxon>
        <taxon>Cytophagia</taxon>
        <taxon>Cytophagales</taxon>
        <taxon>Flammeovirgaceae</taxon>
        <taxon>Flammeovirga</taxon>
    </lineage>
</organism>
<feature type="signal peptide" evidence="1">
    <location>
        <begin position="1"/>
        <end position="21"/>
    </location>
</feature>
<gene>
    <name evidence="2" type="ORF">HGP29_03855</name>
</gene>
<dbReference type="InterPro" id="IPR012338">
    <property type="entry name" value="Beta-lactam/transpept-like"/>
</dbReference>
<dbReference type="Proteomes" id="UP000585050">
    <property type="component" value="Unassembled WGS sequence"/>
</dbReference>
<evidence type="ECO:0000313" key="2">
    <source>
        <dbReference type="EMBL" id="NLR90322.1"/>
    </source>
</evidence>
<keyword evidence="3" id="KW-1185">Reference proteome</keyword>
<evidence type="ECO:0000313" key="3">
    <source>
        <dbReference type="Proteomes" id="UP000585050"/>
    </source>
</evidence>
<evidence type="ECO:0000256" key="1">
    <source>
        <dbReference type="SAM" id="SignalP"/>
    </source>
</evidence>
<dbReference type="AlphaFoldDB" id="A0A7X8SHN5"/>
<reference evidence="2 3" key="1">
    <citation type="submission" date="2020-04" db="EMBL/GenBank/DDBJ databases">
        <title>Flammeovirga sp. SR4, a novel species isolated from seawater.</title>
        <authorList>
            <person name="Wang X."/>
        </authorList>
    </citation>
    <scope>NUCLEOTIDE SEQUENCE [LARGE SCALE GENOMIC DNA]</scope>
    <source>
        <strain evidence="2 3">SR4</strain>
    </source>
</reference>
<name>A0A7X8SHN5_9BACT</name>
<sequence>MRTLSIVVFFGCLFISKITHAQEITPPSYFLEFMEENPDKFHLTYNDNFGRLIKWNDDELSTVGGLVYWIYVLEYVRQVNNGNFSPTERVKLDELEKFDANSNKMKIWHDYLHHNRKLLKEKVRIREVVSGLINFTTDANSDYLMSLLSVDSVQQAVRTFHMHNTTALFPMSSAIIYAHNPYQEEENAFVNKLKSENLQEFRQHTFQMFDTLTHDSTGLVKASFQFRPDKHKKYAALLTDRLPLGLVSDYNLLMQKINERSNDIFWGDMAEEWKKAVEAPLMSSKVMQEHYKHCGRLVYSTVNSVSITLYGTFKDGKRAQLTATFDDLTETEHIDLALAINDFGFSIFENKEYFNQLKQKIEIIRLKKK</sequence>